<feature type="transmembrane region" description="Helical" evidence="1">
    <location>
        <begin position="45"/>
        <end position="68"/>
    </location>
</feature>
<name>A0ABW3DLW9_9ACTN</name>
<evidence type="ECO:0000313" key="2">
    <source>
        <dbReference type="EMBL" id="MFD0884876.1"/>
    </source>
</evidence>
<feature type="transmembrane region" description="Helical" evidence="1">
    <location>
        <begin position="88"/>
        <end position="108"/>
    </location>
</feature>
<dbReference type="EMBL" id="JBHTHX010000243">
    <property type="protein sequence ID" value="MFD0884876.1"/>
    <property type="molecule type" value="Genomic_DNA"/>
</dbReference>
<dbReference type="Pfam" id="PF13576">
    <property type="entry name" value="Pentapeptide_3"/>
    <property type="match status" value="2"/>
</dbReference>
<keyword evidence="1" id="KW-1133">Transmembrane helix</keyword>
<dbReference type="Proteomes" id="UP001597024">
    <property type="component" value="Unassembled WGS sequence"/>
</dbReference>
<evidence type="ECO:0000256" key="1">
    <source>
        <dbReference type="SAM" id="Phobius"/>
    </source>
</evidence>
<keyword evidence="1" id="KW-0472">Membrane</keyword>
<sequence length="493" mass="54371">MRLPARLPRLRRRISAAPAELATPDLLSGIAEPVVPPPLRTPRAAAWWIVPAALLVGGAATAMAWWLLSSLPLLPTTAEEATARQGAIQTALAVAAGIGAAITLMLAFRRQRHQEHAAHVTAYLAERNAQLTEQIAERNARLAEQVAEHNRQDATERRVTELYTKAVEQLGHTTAAVRLGGLYALERLAQDNPAHRQTIVNVICAYLRMPYTPPFDTAQQDPVHAVPRAAVAGASATPTGHNPHEERQVRLTAQRILSEHLRYDRTLKQSTVLADSRFWEGMNIDLTGAILTDLDFTGCRIADAWFEGVRFKGKTKLGWATFGGNVGFGGAVFEDDIWFRGVLFGEEARFVGVTFKGEASFSKVTFEGEVWFGAVAFRKDAYFGDVTFKEEVGFDGSAFLRGASFNDATFKGEAYFGHATFKRGVHFEKVTFERDAWFGEATFEGKVLFDDVQALRPDNEHCWPVGWIVVRQKDGSGLLRRENAKPPSLSSSQ</sequence>
<keyword evidence="1" id="KW-0812">Transmembrane</keyword>
<dbReference type="Pfam" id="PF00805">
    <property type="entry name" value="Pentapeptide"/>
    <property type="match status" value="1"/>
</dbReference>
<dbReference type="InterPro" id="IPR001646">
    <property type="entry name" value="5peptide_repeat"/>
</dbReference>
<comment type="caution">
    <text evidence="2">The sequence shown here is derived from an EMBL/GenBank/DDBJ whole genome shotgun (WGS) entry which is preliminary data.</text>
</comment>
<protein>
    <submittedName>
        <fullName evidence="2">Pentapeptide repeat-containing protein</fullName>
    </submittedName>
</protein>
<proteinExistence type="predicted"/>
<organism evidence="2 3">
    <name type="scientific">Streptosporangium algeriense</name>
    <dbReference type="NCBI Taxonomy" id="1682748"/>
    <lineage>
        <taxon>Bacteria</taxon>
        <taxon>Bacillati</taxon>
        <taxon>Actinomycetota</taxon>
        <taxon>Actinomycetes</taxon>
        <taxon>Streptosporangiales</taxon>
        <taxon>Streptosporangiaceae</taxon>
        <taxon>Streptosporangium</taxon>
    </lineage>
</organism>
<reference evidence="3" key="1">
    <citation type="journal article" date="2019" name="Int. J. Syst. Evol. Microbiol.">
        <title>The Global Catalogue of Microorganisms (GCM) 10K type strain sequencing project: providing services to taxonomists for standard genome sequencing and annotation.</title>
        <authorList>
            <consortium name="The Broad Institute Genomics Platform"/>
            <consortium name="The Broad Institute Genome Sequencing Center for Infectious Disease"/>
            <person name="Wu L."/>
            <person name="Ma J."/>
        </authorList>
    </citation>
    <scope>NUCLEOTIDE SEQUENCE [LARGE SCALE GENOMIC DNA]</scope>
    <source>
        <strain evidence="3">CCUG 62974</strain>
    </source>
</reference>
<dbReference type="Gene3D" id="2.160.20.80">
    <property type="entry name" value="E3 ubiquitin-protein ligase SopA"/>
    <property type="match status" value="1"/>
</dbReference>
<dbReference type="SUPFAM" id="SSF141571">
    <property type="entry name" value="Pentapeptide repeat-like"/>
    <property type="match status" value="1"/>
</dbReference>
<evidence type="ECO:0000313" key="3">
    <source>
        <dbReference type="Proteomes" id="UP001597024"/>
    </source>
</evidence>
<accession>A0ABW3DLW9</accession>
<keyword evidence="3" id="KW-1185">Reference proteome</keyword>
<gene>
    <name evidence="2" type="ORF">ACFQ08_09985</name>
</gene>